<dbReference type="Gene3D" id="2.160.10.10">
    <property type="entry name" value="Hexapeptide repeat proteins"/>
    <property type="match status" value="1"/>
</dbReference>
<dbReference type="EMBL" id="CP070872">
    <property type="protein sequence ID" value="QSE76177.1"/>
    <property type="molecule type" value="Genomic_DNA"/>
</dbReference>
<dbReference type="AlphaFoldDB" id="A0AA45KF76"/>
<evidence type="ECO:0000313" key="5">
    <source>
        <dbReference type="Proteomes" id="UP000663608"/>
    </source>
</evidence>
<dbReference type="Proteomes" id="UP000663608">
    <property type="component" value="Chromosome"/>
</dbReference>
<name>A0AA45KF76_9LACT</name>
<comment type="similarity">
    <text evidence="1">Belongs to the transferase hexapeptide repeat family.</text>
</comment>
<keyword evidence="3" id="KW-0677">Repeat</keyword>
<evidence type="ECO:0000313" key="4">
    <source>
        <dbReference type="EMBL" id="QSE76177.1"/>
    </source>
</evidence>
<organism evidence="4 5">
    <name type="scientific">Lactococcus taiwanensis</name>
    <dbReference type="NCBI Taxonomy" id="1151742"/>
    <lineage>
        <taxon>Bacteria</taxon>
        <taxon>Bacillati</taxon>
        <taxon>Bacillota</taxon>
        <taxon>Bacilli</taxon>
        <taxon>Lactobacillales</taxon>
        <taxon>Streptococcaceae</taxon>
        <taxon>Lactococcus</taxon>
    </lineage>
</organism>
<evidence type="ECO:0000256" key="3">
    <source>
        <dbReference type="ARBA" id="ARBA00022737"/>
    </source>
</evidence>
<dbReference type="InterPro" id="IPR051159">
    <property type="entry name" value="Hexapeptide_acetyltransf"/>
</dbReference>
<dbReference type="KEGG" id="lti:JW886_06820"/>
<dbReference type="Pfam" id="PF00132">
    <property type="entry name" value="Hexapep"/>
    <property type="match status" value="1"/>
</dbReference>
<dbReference type="InterPro" id="IPR011004">
    <property type="entry name" value="Trimer_LpxA-like_sf"/>
</dbReference>
<evidence type="ECO:0000256" key="2">
    <source>
        <dbReference type="ARBA" id="ARBA00022679"/>
    </source>
</evidence>
<keyword evidence="2" id="KW-0808">Transferase</keyword>
<gene>
    <name evidence="4" type="ORF">JW886_06820</name>
</gene>
<dbReference type="CDD" id="cd03357">
    <property type="entry name" value="LbH_MAT_GAT"/>
    <property type="match status" value="1"/>
</dbReference>
<accession>A0AA45KF76</accession>
<dbReference type="PROSITE" id="PS00101">
    <property type="entry name" value="HEXAPEP_TRANSFERASES"/>
    <property type="match status" value="1"/>
</dbReference>
<dbReference type="GO" id="GO:0008374">
    <property type="term" value="F:O-acyltransferase activity"/>
    <property type="evidence" value="ECO:0007669"/>
    <property type="project" value="TreeGrafter"/>
</dbReference>
<proteinExistence type="inferred from homology"/>
<reference evidence="4 5" key="1">
    <citation type="submission" date="2021-02" db="EMBL/GenBank/DDBJ databases">
        <title>Complete genome sequence of Lactococcus lactis strain K_LL004.</title>
        <authorList>
            <person name="Kim H.B."/>
        </authorList>
    </citation>
    <scope>NUCLEOTIDE SEQUENCE [LARGE SCALE GENOMIC DNA]</scope>
    <source>
        <strain evidence="4 5">K_LL004</strain>
    </source>
</reference>
<keyword evidence="5" id="KW-1185">Reference proteome</keyword>
<sequence length="201" mass="22193">MVKLLDDKEIRRLSKLSIQEKLQNGDWYKFAEEPLLQKSVVSSAKKVQEINDQAKKDLDAAKEIFYQFIPHFSKTAQIMFPLSGIEYPENLRVGPGSFINAYLQVISAGNISIGENTFVGPNCQLYTANHHVTSKVLRRAGWQYDSPITIGNDCWLGGMVIVLPGITIGDGVVIGAGSVVTKDVPNNCLIAGNPARIIRYI</sequence>
<dbReference type="InterPro" id="IPR018357">
    <property type="entry name" value="Hexapep_transf_CS"/>
</dbReference>
<dbReference type="PANTHER" id="PTHR23416:SF23">
    <property type="entry name" value="ACETYLTRANSFERASE C18B11.09C-RELATED"/>
    <property type="match status" value="1"/>
</dbReference>
<protein>
    <submittedName>
        <fullName evidence="4">Sugar O-acetyltransferase</fullName>
    </submittedName>
</protein>
<evidence type="ECO:0000256" key="1">
    <source>
        <dbReference type="ARBA" id="ARBA00007274"/>
    </source>
</evidence>
<dbReference type="PANTHER" id="PTHR23416">
    <property type="entry name" value="SIALIC ACID SYNTHASE-RELATED"/>
    <property type="match status" value="1"/>
</dbReference>
<dbReference type="RefSeq" id="WP_205871651.1">
    <property type="nucleotide sequence ID" value="NZ_CP070872.1"/>
</dbReference>
<dbReference type="SUPFAM" id="SSF51161">
    <property type="entry name" value="Trimeric LpxA-like enzymes"/>
    <property type="match status" value="1"/>
</dbReference>
<dbReference type="InterPro" id="IPR001451">
    <property type="entry name" value="Hexapep"/>
</dbReference>